<dbReference type="Proteomes" id="UP000027073">
    <property type="component" value="Unassembled WGS sequence"/>
</dbReference>
<dbReference type="HOGENOM" id="CLU_2326407_0_0_1"/>
<accession>A0A067NN80</accession>
<feature type="compositionally biased region" description="Basic residues" evidence="1">
    <location>
        <begin position="78"/>
        <end position="99"/>
    </location>
</feature>
<feature type="region of interest" description="Disordered" evidence="1">
    <location>
        <begin position="58"/>
        <end position="99"/>
    </location>
</feature>
<evidence type="ECO:0000313" key="3">
    <source>
        <dbReference type="Proteomes" id="UP000027073"/>
    </source>
</evidence>
<protein>
    <submittedName>
        <fullName evidence="2">Uncharacterized protein</fullName>
    </submittedName>
</protein>
<name>A0A067NN80_PLEO1</name>
<dbReference type="VEuPathDB" id="FungiDB:PLEOSDRAFT_1089081"/>
<evidence type="ECO:0000256" key="1">
    <source>
        <dbReference type="SAM" id="MobiDB-lite"/>
    </source>
</evidence>
<dbReference type="EMBL" id="KL198007">
    <property type="protein sequence ID" value="KDQ29339.1"/>
    <property type="molecule type" value="Genomic_DNA"/>
</dbReference>
<proteinExistence type="predicted"/>
<reference evidence="3" key="1">
    <citation type="journal article" date="2014" name="Proc. Natl. Acad. Sci. U.S.A.">
        <title>Extensive sampling of basidiomycete genomes demonstrates inadequacy of the white-rot/brown-rot paradigm for wood decay fungi.</title>
        <authorList>
            <person name="Riley R."/>
            <person name="Salamov A.A."/>
            <person name="Brown D.W."/>
            <person name="Nagy L.G."/>
            <person name="Floudas D."/>
            <person name="Held B.W."/>
            <person name="Levasseur A."/>
            <person name="Lombard V."/>
            <person name="Morin E."/>
            <person name="Otillar R."/>
            <person name="Lindquist E.A."/>
            <person name="Sun H."/>
            <person name="LaButti K.M."/>
            <person name="Schmutz J."/>
            <person name="Jabbour D."/>
            <person name="Luo H."/>
            <person name="Baker S.E."/>
            <person name="Pisabarro A.G."/>
            <person name="Walton J.D."/>
            <person name="Blanchette R.A."/>
            <person name="Henrissat B."/>
            <person name="Martin F."/>
            <person name="Cullen D."/>
            <person name="Hibbett D.S."/>
            <person name="Grigoriev I.V."/>
        </authorList>
    </citation>
    <scope>NUCLEOTIDE SEQUENCE [LARGE SCALE GENOMIC DNA]</scope>
    <source>
        <strain evidence="3">PC15</strain>
    </source>
</reference>
<feature type="non-terminal residue" evidence="2">
    <location>
        <position position="99"/>
    </location>
</feature>
<gene>
    <name evidence="2" type="ORF">PLEOSDRAFT_1089081</name>
</gene>
<feature type="compositionally biased region" description="Polar residues" evidence="1">
    <location>
        <begin position="68"/>
        <end position="77"/>
    </location>
</feature>
<sequence length="99" mass="11539">MVTGNPSPFNCTTRLLDDRTTPQLHNSTMARCTMHDSRHPRRPQMPAWIRALRGYHTNPHSARKRSIASPSQEPKNAHTSHAHWSRYRSKFLRRTLNRG</sequence>
<evidence type="ECO:0000313" key="2">
    <source>
        <dbReference type="EMBL" id="KDQ29339.1"/>
    </source>
</evidence>
<dbReference type="AlphaFoldDB" id="A0A067NN80"/>
<dbReference type="InParanoid" id="A0A067NN80"/>
<organism evidence="2 3">
    <name type="scientific">Pleurotus ostreatus (strain PC15)</name>
    <name type="common">Oyster mushroom</name>
    <dbReference type="NCBI Taxonomy" id="1137138"/>
    <lineage>
        <taxon>Eukaryota</taxon>
        <taxon>Fungi</taxon>
        <taxon>Dikarya</taxon>
        <taxon>Basidiomycota</taxon>
        <taxon>Agaricomycotina</taxon>
        <taxon>Agaricomycetes</taxon>
        <taxon>Agaricomycetidae</taxon>
        <taxon>Agaricales</taxon>
        <taxon>Pleurotineae</taxon>
        <taxon>Pleurotaceae</taxon>
        <taxon>Pleurotus</taxon>
    </lineage>
</organism>